<gene>
    <name evidence="5" type="ORF">DBY38_14880</name>
</gene>
<feature type="repeat" description="Cell wall-binding" evidence="2">
    <location>
        <begin position="297"/>
        <end position="316"/>
    </location>
</feature>
<feature type="region of interest" description="Disordered" evidence="3">
    <location>
        <begin position="118"/>
        <end position="152"/>
    </location>
</feature>
<dbReference type="InterPro" id="IPR018337">
    <property type="entry name" value="Cell_wall/Cho-bd_repeat"/>
</dbReference>
<evidence type="ECO:0000313" key="6">
    <source>
        <dbReference type="Proteomes" id="UP000246114"/>
    </source>
</evidence>
<keyword evidence="1" id="KW-0677">Repeat</keyword>
<name>A0A316LZ28_9CLOT</name>
<reference evidence="5 6" key="1">
    <citation type="submission" date="2018-03" db="EMBL/GenBank/DDBJ databases">
        <title>The uncultured portion of the human microbiome is neutrally assembled.</title>
        <authorList>
            <person name="Jeraldo P."/>
            <person name="Boardman L."/>
            <person name="White B.A."/>
            <person name="Nelson H."/>
            <person name="Goldenfeld N."/>
            <person name="Chia N."/>
        </authorList>
    </citation>
    <scope>NUCLEOTIDE SEQUENCE [LARGE SCALE GENOMIC DNA]</scope>
    <source>
        <strain evidence="5">CIM:MAG 903</strain>
    </source>
</reference>
<dbReference type="Gene3D" id="2.20.120.10">
    <property type="entry name" value="Multimodular pneumococcal cell wall endolysin, domain 3"/>
    <property type="match status" value="1"/>
</dbReference>
<dbReference type="Proteomes" id="UP000246114">
    <property type="component" value="Unassembled WGS sequence"/>
</dbReference>
<proteinExistence type="predicted"/>
<evidence type="ECO:0008006" key="7">
    <source>
        <dbReference type="Google" id="ProtNLM"/>
    </source>
</evidence>
<feature type="repeat" description="Cell wall-binding" evidence="2">
    <location>
        <begin position="317"/>
        <end position="336"/>
    </location>
</feature>
<dbReference type="RefSeq" id="WP_346941196.1">
    <property type="nucleotide sequence ID" value="NZ_JBKWKS010000007.1"/>
</dbReference>
<evidence type="ECO:0000256" key="2">
    <source>
        <dbReference type="PROSITE-ProRule" id="PRU00591"/>
    </source>
</evidence>
<feature type="signal peptide" evidence="4">
    <location>
        <begin position="1"/>
        <end position="27"/>
    </location>
</feature>
<sequence length="493" mass="57294">MKNKNIIKSICLILIFSSTISTFNANASTLGTIETKNLIENNEEINHESNVYLPNFEITGEEIRAIYSIPGIGQVALMATGAVLVAGTLYYAGSEIYTQVKQYISKLEEEKDREAYEKAKENGEVTNKHKELHKSGKHINNDNTKDQEPYSSQDLYDDIGLKQRRYFDKDGKAELDIDYKHGGNDKDHKFPHRHYWDWSKTPPRMKDNILKMSVGFICEENEWFYVEDGKIKTGWLTINNKSYYLDPDDGGKRKEGWFYTNSGWYFFDSDSGEKMSGWVYTDNSWYYLDPNDDGKMKTGWFYTDSSWYYLNDSGSMVTGWLEWNNKNYYLGEDGRMQTKWFYTNSGWYFFNPDGGEKMTGWISDNDWYYLDPNNDGKMKTGWLSIGASRYFLNPETGGKMVTGWFYTDSSWYYFYDSGVMARGWLTIGNDRYFLGDNGRMQTGWLSFQGKMYYLYSSGVMARDTNIEGYRINHNGVAVEFGSGVYPYKNEEAA</sequence>
<comment type="caution">
    <text evidence="5">The sequence shown here is derived from an EMBL/GenBank/DDBJ whole genome shotgun (WGS) entry which is preliminary data.</text>
</comment>
<protein>
    <recommendedName>
        <fullName evidence="7">Glucan-binding domain-containing protein (YG repeat)</fullName>
    </recommendedName>
</protein>
<dbReference type="EMBL" id="QAMZ01000056">
    <property type="protein sequence ID" value="PWL51517.1"/>
    <property type="molecule type" value="Genomic_DNA"/>
</dbReference>
<feature type="compositionally biased region" description="Basic and acidic residues" evidence="3">
    <location>
        <begin position="118"/>
        <end position="129"/>
    </location>
</feature>
<feature type="repeat" description="Cell wall-binding" evidence="2">
    <location>
        <begin position="401"/>
        <end position="420"/>
    </location>
</feature>
<accession>A0A316LZ28</accession>
<feature type="chain" id="PRO_5016259367" description="Glucan-binding domain-containing protein (YG repeat)" evidence="4">
    <location>
        <begin position="28"/>
        <end position="493"/>
    </location>
</feature>
<dbReference type="SUPFAM" id="SSF69360">
    <property type="entry name" value="Cell wall binding repeat"/>
    <property type="match status" value="2"/>
</dbReference>
<dbReference type="Pfam" id="PF01473">
    <property type="entry name" value="Choline_bind_1"/>
    <property type="match status" value="3"/>
</dbReference>
<dbReference type="AlphaFoldDB" id="A0A316LZ28"/>
<evidence type="ECO:0000256" key="3">
    <source>
        <dbReference type="SAM" id="MobiDB-lite"/>
    </source>
</evidence>
<feature type="compositionally biased region" description="Basic and acidic residues" evidence="3">
    <location>
        <begin position="139"/>
        <end position="148"/>
    </location>
</feature>
<dbReference type="Pfam" id="PF19127">
    <property type="entry name" value="Choline_bind_3"/>
    <property type="match status" value="3"/>
</dbReference>
<evidence type="ECO:0000256" key="1">
    <source>
        <dbReference type="ARBA" id="ARBA00022737"/>
    </source>
</evidence>
<evidence type="ECO:0000313" key="5">
    <source>
        <dbReference type="EMBL" id="PWL51517.1"/>
    </source>
</evidence>
<dbReference type="PROSITE" id="PS51170">
    <property type="entry name" value="CW"/>
    <property type="match status" value="3"/>
</dbReference>
<evidence type="ECO:0000256" key="4">
    <source>
        <dbReference type="SAM" id="SignalP"/>
    </source>
</evidence>
<organism evidence="5 6">
    <name type="scientific">Clostridium cadaveris</name>
    <dbReference type="NCBI Taxonomy" id="1529"/>
    <lineage>
        <taxon>Bacteria</taxon>
        <taxon>Bacillati</taxon>
        <taxon>Bacillota</taxon>
        <taxon>Clostridia</taxon>
        <taxon>Eubacteriales</taxon>
        <taxon>Clostridiaceae</taxon>
        <taxon>Clostridium</taxon>
    </lineage>
</organism>
<dbReference type="Gene3D" id="2.10.270.10">
    <property type="entry name" value="Cholin Binding"/>
    <property type="match status" value="3"/>
</dbReference>
<keyword evidence="4" id="KW-0732">Signal</keyword>